<reference evidence="1" key="1">
    <citation type="submission" date="2018-05" db="EMBL/GenBank/DDBJ databases">
        <authorList>
            <person name="Lanie J.A."/>
            <person name="Ng W.-L."/>
            <person name="Kazmierczak K.M."/>
            <person name="Andrzejewski T.M."/>
            <person name="Davidsen T.M."/>
            <person name="Wayne K.J."/>
            <person name="Tettelin H."/>
            <person name="Glass J.I."/>
            <person name="Rusch D."/>
            <person name="Podicherti R."/>
            <person name="Tsui H.-C.T."/>
            <person name="Winkler M.E."/>
        </authorList>
    </citation>
    <scope>NUCLEOTIDE SEQUENCE</scope>
</reference>
<feature type="non-terminal residue" evidence="1">
    <location>
        <position position="57"/>
    </location>
</feature>
<accession>A0A382X2G6</accession>
<dbReference type="EMBL" id="UINC01164275">
    <property type="protein sequence ID" value="SVD65039.1"/>
    <property type="molecule type" value="Genomic_DNA"/>
</dbReference>
<protein>
    <submittedName>
        <fullName evidence="1">Uncharacterized protein</fullName>
    </submittedName>
</protein>
<evidence type="ECO:0000313" key="1">
    <source>
        <dbReference type="EMBL" id="SVD65039.1"/>
    </source>
</evidence>
<organism evidence="1">
    <name type="scientific">marine metagenome</name>
    <dbReference type="NCBI Taxonomy" id="408172"/>
    <lineage>
        <taxon>unclassified sequences</taxon>
        <taxon>metagenomes</taxon>
        <taxon>ecological metagenomes</taxon>
    </lineage>
</organism>
<name>A0A382X2G6_9ZZZZ</name>
<dbReference type="AlphaFoldDB" id="A0A382X2G6"/>
<proteinExistence type="predicted"/>
<gene>
    <name evidence="1" type="ORF">METZ01_LOCUS417893</name>
</gene>
<sequence length="57" mass="6438">MRLDEAQIAEYDCRGLLFFSALLQQAETAELQTGLTDILNREGPEIIREKQDSAAVR</sequence>